<feature type="region of interest" description="Disordered" evidence="1">
    <location>
        <begin position="70"/>
        <end position="105"/>
    </location>
</feature>
<proteinExistence type="predicted"/>
<organism evidence="2 5">
    <name type="scientific">Arthrobacter bambusae</name>
    <dbReference type="NCBI Taxonomy" id="1338426"/>
    <lineage>
        <taxon>Bacteria</taxon>
        <taxon>Bacillati</taxon>
        <taxon>Actinomycetota</taxon>
        <taxon>Actinomycetes</taxon>
        <taxon>Micrococcales</taxon>
        <taxon>Micrococcaceae</taxon>
        <taxon>Arthrobacter</taxon>
    </lineage>
</organism>
<reference evidence="2 4" key="1">
    <citation type="submission" date="2023-07" db="EMBL/GenBank/DDBJ databases">
        <title>Sorghum-associated microbial communities from plants grown in Nebraska, USA.</title>
        <authorList>
            <person name="Schachtman D."/>
        </authorList>
    </citation>
    <scope>NUCLEOTIDE SEQUENCE</scope>
    <source>
        <strain evidence="2">DS1006</strain>
        <strain evidence="3 4">DS1016</strain>
    </source>
</reference>
<evidence type="ECO:0008006" key="6">
    <source>
        <dbReference type="Google" id="ProtNLM"/>
    </source>
</evidence>
<protein>
    <recommendedName>
        <fullName evidence="6">Centromere-binding protein ParB C-terminal domain-containing protein</fullName>
    </recommendedName>
</protein>
<name>A0AAW8D2P8_9MICC</name>
<accession>A0AAW8D2P8</accession>
<keyword evidence="4" id="KW-1185">Reference proteome</keyword>
<evidence type="ECO:0000256" key="1">
    <source>
        <dbReference type="SAM" id="MobiDB-lite"/>
    </source>
</evidence>
<evidence type="ECO:0000313" key="4">
    <source>
        <dbReference type="Proteomes" id="UP001230951"/>
    </source>
</evidence>
<evidence type="ECO:0000313" key="2">
    <source>
        <dbReference type="EMBL" id="MDP9903176.1"/>
    </source>
</evidence>
<comment type="caution">
    <text evidence="2">The sequence shown here is derived from an EMBL/GenBank/DDBJ whole genome shotgun (WGS) entry which is preliminary data.</text>
</comment>
<dbReference type="EMBL" id="JAUSTF010000002">
    <property type="protein sequence ID" value="MDQ0180171.1"/>
    <property type="molecule type" value="Genomic_DNA"/>
</dbReference>
<dbReference type="AlphaFoldDB" id="A0AAW8D2P8"/>
<dbReference type="EMBL" id="JAUSRG010000001">
    <property type="protein sequence ID" value="MDP9903176.1"/>
    <property type="molecule type" value="Genomic_DNA"/>
</dbReference>
<feature type="compositionally biased region" description="Polar residues" evidence="1">
    <location>
        <begin position="90"/>
        <end position="105"/>
    </location>
</feature>
<dbReference type="RefSeq" id="WP_306958799.1">
    <property type="nucleotide sequence ID" value="NZ_JAUSRG010000001.1"/>
</dbReference>
<gene>
    <name evidence="2" type="ORF">J2S90_000116</name>
    <name evidence="3" type="ORF">J2S93_001587</name>
</gene>
<dbReference type="Proteomes" id="UP001230951">
    <property type="component" value="Unassembled WGS sequence"/>
</dbReference>
<evidence type="ECO:0000313" key="5">
    <source>
        <dbReference type="Proteomes" id="UP001242995"/>
    </source>
</evidence>
<dbReference type="Proteomes" id="UP001242995">
    <property type="component" value="Unassembled WGS sequence"/>
</dbReference>
<evidence type="ECO:0000313" key="3">
    <source>
        <dbReference type="EMBL" id="MDQ0180171.1"/>
    </source>
</evidence>
<feature type="region of interest" description="Disordered" evidence="1">
    <location>
        <begin position="1"/>
        <end position="35"/>
    </location>
</feature>
<sequence>MCPRPRTNTRHHDAKARRDTGRKPRTQLHHSTAQEIADTIAFENGLGGGPDSEYRNIVLAAKQSYDAGFAAGAGHEQSQPAPEDELESRSPMTDQSPGMTSADPS</sequence>